<evidence type="ECO:0008006" key="3">
    <source>
        <dbReference type="Google" id="ProtNLM"/>
    </source>
</evidence>
<reference evidence="1" key="2">
    <citation type="submission" date="2021-01" db="EMBL/GenBank/DDBJ databases">
        <authorList>
            <person name="Hahn C.R."/>
            <person name="Youssef N.H."/>
            <person name="Elshahed M."/>
        </authorList>
    </citation>
    <scope>NUCLEOTIDE SEQUENCE</scope>
    <source>
        <strain evidence="1">Zod_Metabat.24</strain>
    </source>
</reference>
<dbReference type="AlphaFoldDB" id="A0A9D8KF30"/>
<protein>
    <recommendedName>
        <fullName evidence="3">SCP2 domain-containing protein</fullName>
    </recommendedName>
</protein>
<evidence type="ECO:0000313" key="1">
    <source>
        <dbReference type="EMBL" id="MBN1572892.1"/>
    </source>
</evidence>
<organism evidence="1 2">
    <name type="scientific">Candidatus Zymogenus saltonus</name>
    <dbReference type="NCBI Taxonomy" id="2844893"/>
    <lineage>
        <taxon>Bacteria</taxon>
        <taxon>Deltaproteobacteria</taxon>
        <taxon>Candidatus Zymogenia</taxon>
        <taxon>Candidatus Zymogeniales</taxon>
        <taxon>Candidatus Zymogenaceae</taxon>
        <taxon>Candidatus Zymogenus</taxon>
    </lineage>
</organism>
<name>A0A9D8KF30_9DELT</name>
<evidence type="ECO:0000313" key="2">
    <source>
        <dbReference type="Proteomes" id="UP000809273"/>
    </source>
</evidence>
<accession>A0A9D8KF30</accession>
<proteinExistence type="predicted"/>
<dbReference type="EMBL" id="JAFGIX010000032">
    <property type="protein sequence ID" value="MBN1572892.1"/>
    <property type="molecule type" value="Genomic_DNA"/>
</dbReference>
<dbReference type="Proteomes" id="UP000809273">
    <property type="component" value="Unassembled WGS sequence"/>
</dbReference>
<reference evidence="1" key="1">
    <citation type="journal article" date="2021" name="Environ. Microbiol.">
        <title>Genomic characterization of three novel Desulfobacterota classes expand the metabolic and phylogenetic diversity of the phylum.</title>
        <authorList>
            <person name="Murphy C.L."/>
            <person name="Biggerstaff J."/>
            <person name="Eichhorn A."/>
            <person name="Ewing E."/>
            <person name="Shahan R."/>
            <person name="Soriano D."/>
            <person name="Stewart S."/>
            <person name="VanMol K."/>
            <person name="Walker R."/>
            <person name="Walters P."/>
            <person name="Elshahed M.S."/>
            <person name="Youssef N.H."/>
        </authorList>
    </citation>
    <scope>NUCLEOTIDE SEQUENCE</scope>
    <source>
        <strain evidence="1">Zod_Metabat.24</strain>
    </source>
</reference>
<gene>
    <name evidence="1" type="ORF">JW984_06800</name>
</gene>
<comment type="caution">
    <text evidence="1">The sequence shown here is derived from an EMBL/GenBank/DDBJ whole genome shotgun (WGS) entry which is preliminary data.</text>
</comment>
<sequence length="258" mass="29336">MPDDKYVLARIMLRAAIPLAKVLVEDDPKMREKYRGFNSVVQFEVKGSEDLVAVMNFVDGIPELGFERHENPDVNFVFKNAGQLNKFFAGKIAMPKIKGMLKLGILLKVVPLLLGLTLLLPSKKPKDPAKRKLKVKLLFYMLSSALSQMNKAGDEEFKSFTEKMPDRIIQWTCLPDGPYAYLRIKRGKTKAGRGLYTRRKPFIDMQFRDVDSAIKVLTNEVDLIIAVKEGYLTQIGSPEYGAKLGSYMLKIDQWIRES</sequence>